<feature type="transmembrane region" description="Helical" evidence="7">
    <location>
        <begin position="207"/>
        <end position="227"/>
    </location>
</feature>
<keyword evidence="10" id="KW-1185">Reference proteome</keyword>
<feature type="transmembrane region" description="Helical" evidence="7">
    <location>
        <begin position="142"/>
        <end position="161"/>
    </location>
</feature>
<keyword evidence="5" id="KW-0406">Ion transport</keyword>
<evidence type="ECO:0000256" key="2">
    <source>
        <dbReference type="ARBA" id="ARBA00022448"/>
    </source>
</evidence>
<feature type="transmembrane region" description="Helical" evidence="7">
    <location>
        <begin position="67"/>
        <end position="88"/>
    </location>
</feature>
<evidence type="ECO:0000256" key="5">
    <source>
        <dbReference type="ARBA" id="ARBA00023065"/>
    </source>
</evidence>
<keyword evidence="4 7" id="KW-1133">Transmembrane helix</keyword>
<evidence type="ECO:0000259" key="8">
    <source>
        <dbReference type="Pfam" id="PF00999"/>
    </source>
</evidence>
<evidence type="ECO:0000313" key="9">
    <source>
        <dbReference type="EMBL" id="MBL1082710.1"/>
    </source>
</evidence>
<dbReference type="Pfam" id="PF00999">
    <property type="entry name" value="Na_H_Exchanger"/>
    <property type="match status" value="1"/>
</dbReference>
<feature type="transmembrane region" description="Helical" evidence="7">
    <location>
        <begin position="173"/>
        <end position="195"/>
    </location>
</feature>
<evidence type="ECO:0000256" key="3">
    <source>
        <dbReference type="ARBA" id="ARBA00022692"/>
    </source>
</evidence>
<feature type="transmembrane region" description="Helical" evidence="7">
    <location>
        <begin position="35"/>
        <end position="55"/>
    </location>
</feature>
<evidence type="ECO:0000313" key="10">
    <source>
        <dbReference type="Proteomes" id="UP000661858"/>
    </source>
</evidence>
<feature type="transmembrane region" description="Helical" evidence="7">
    <location>
        <begin position="292"/>
        <end position="310"/>
    </location>
</feature>
<organism evidence="9 10">
    <name type="scientific">Streptomyces actinomycinicus</name>
    <dbReference type="NCBI Taxonomy" id="1695166"/>
    <lineage>
        <taxon>Bacteria</taxon>
        <taxon>Bacillati</taxon>
        <taxon>Actinomycetota</taxon>
        <taxon>Actinomycetes</taxon>
        <taxon>Kitasatosporales</taxon>
        <taxon>Streptomycetaceae</taxon>
        <taxon>Streptomyces</taxon>
    </lineage>
</organism>
<dbReference type="EMBL" id="JAERRK010000005">
    <property type="protein sequence ID" value="MBL1082710.1"/>
    <property type="molecule type" value="Genomic_DNA"/>
</dbReference>
<feature type="transmembrane region" description="Helical" evidence="7">
    <location>
        <begin position="239"/>
        <end position="272"/>
    </location>
</feature>
<evidence type="ECO:0000256" key="7">
    <source>
        <dbReference type="SAM" id="Phobius"/>
    </source>
</evidence>
<comment type="subcellular location">
    <subcellularLocation>
        <location evidence="1">Membrane</location>
        <topology evidence="1">Multi-pass membrane protein</topology>
    </subcellularLocation>
</comment>
<feature type="transmembrane region" description="Helical" evidence="7">
    <location>
        <begin position="382"/>
        <end position="403"/>
    </location>
</feature>
<proteinExistence type="predicted"/>
<dbReference type="Proteomes" id="UP000661858">
    <property type="component" value="Unassembled WGS sequence"/>
</dbReference>
<dbReference type="PANTHER" id="PTHR32468:SF0">
    <property type="entry name" value="K(+)_H(+) ANTIPORTER 1"/>
    <property type="match status" value="1"/>
</dbReference>
<name>A0A937EI58_9ACTN</name>
<evidence type="ECO:0000256" key="4">
    <source>
        <dbReference type="ARBA" id="ARBA00022989"/>
    </source>
</evidence>
<reference evidence="9" key="1">
    <citation type="submission" date="2021-01" db="EMBL/GenBank/DDBJ databases">
        <title>WGS of actinomycetes isolated from Thailand.</title>
        <authorList>
            <person name="Thawai C."/>
        </authorList>
    </citation>
    <scope>NUCLEOTIDE SEQUENCE</scope>
    <source>
        <strain evidence="9">RCU-197</strain>
    </source>
</reference>
<sequence>MSTDLAITHLIGVTAVILLIANGAGVLARKLGQPSIVGQLIAGIALGPSLLGQLPSSVGETLFPAEIAPMMTGLSQVSLVLFLYFIGYELDLNVLRGRSRVTLSVAVAALVVPMLVGVGAAVLFHGTLEKLGLPREMTASSVLFLAVALSITAVPVLIVVVRESGLAGTVSGVVAVSAAGLIDVAGWMVLVATLMGSGDASGLPVPVRIVLLLLAVAVMAWPVRLLLRRVMRRPAVSTHARLAVLIGFAFTAAWVTSALGLHVIFGALLAGVVTPREPDGTLDPDLVRSLDAIGSLFLPFFFVVSGRSVSVSSMDGTAVAVLIGVTVLAVVAKVGSGALAARVSGLDGRTSVTIGVLLSTRGLTELIALNAGFQAGLLSASLYTVLVLMAIITTLLTQPLLVLTRRYKAKGAGETDSAGLPETADAH</sequence>
<dbReference type="InterPro" id="IPR038770">
    <property type="entry name" value="Na+/solute_symporter_sf"/>
</dbReference>
<accession>A0A937EI58</accession>
<dbReference type="GO" id="GO:0016020">
    <property type="term" value="C:membrane"/>
    <property type="evidence" value="ECO:0007669"/>
    <property type="project" value="UniProtKB-SubCell"/>
</dbReference>
<dbReference type="RefSeq" id="WP_201834880.1">
    <property type="nucleotide sequence ID" value="NZ_JAERRK010000005.1"/>
</dbReference>
<keyword evidence="2" id="KW-0813">Transport</keyword>
<feature type="transmembrane region" description="Helical" evidence="7">
    <location>
        <begin position="6"/>
        <end position="28"/>
    </location>
</feature>
<keyword evidence="6 7" id="KW-0472">Membrane</keyword>
<dbReference type="GO" id="GO:0015297">
    <property type="term" value="F:antiporter activity"/>
    <property type="evidence" value="ECO:0007669"/>
    <property type="project" value="InterPro"/>
</dbReference>
<evidence type="ECO:0000256" key="1">
    <source>
        <dbReference type="ARBA" id="ARBA00004141"/>
    </source>
</evidence>
<feature type="transmembrane region" description="Helical" evidence="7">
    <location>
        <begin position="100"/>
        <end position="122"/>
    </location>
</feature>
<dbReference type="InterPro" id="IPR050794">
    <property type="entry name" value="CPA2_transporter"/>
</dbReference>
<feature type="domain" description="Cation/H+ exchanger transmembrane" evidence="8">
    <location>
        <begin position="20"/>
        <end position="401"/>
    </location>
</feature>
<dbReference type="InterPro" id="IPR006153">
    <property type="entry name" value="Cation/H_exchanger_TM"/>
</dbReference>
<gene>
    <name evidence="9" type="ORF">JK359_12090</name>
</gene>
<dbReference type="PANTHER" id="PTHR32468">
    <property type="entry name" value="CATION/H + ANTIPORTER"/>
    <property type="match status" value="1"/>
</dbReference>
<keyword evidence="3 7" id="KW-0812">Transmembrane</keyword>
<feature type="transmembrane region" description="Helical" evidence="7">
    <location>
        <begin position="317"/>
        <end position="341"/>
    </location>
</feature>
<protein>
    <submittedName>
        <fullName evidence="9">Cation:proton antiporter</fullName>
    </submittedName>
</protein>
<comment type="caution">
    <text evidence="9">The sequence shown here is derived from an EMBL/GenBank/DDBJ whole genome shotgun (WGS) entry which is preliminary data.</text>
</comment>
<dbReference type="Gene3D" id="1.20.1530.20">
    <property type="match status" value="1"/>
</dbReference>
<evidence type="ECO:0000256" key="6">
    <source>
        <dbReference type="ARBA" id="ARBA00023136"/>
    </source>
</evidence>
<dbReference type="GO" id="GO:1902600">
    <property type="term" value="P:proton transmembrane transport"/>
    <property type="evidence" value="ECO:0007669"/>
    <property type="project" value="InterPro"/>
</dbReference>
<dbReference type="AlphaFoldDB" id="A0A937EI58"/>